<accession>A0AAV1QE46</accession>
<organism evidence="2 3">
    <name type="scientific">Scomber scombrus</name>
    <name type="common">Atlantic mackerel</name>
    <name type="synonym">Scomber vernalis</name>
    <dbReference type="NCBI Taxonomy" id="13677"/>
    <lineage>
        <taxon>Eukaryota</taxon>
        <taxon>Metazoa</taxon>
        <taxon>Chordata</taxon>
        <taxon>Craniata</taxon>
        <taxon>Vertebrata</taxon>
        <taxon>Euteleostomi</taxon>
        <taxon>Actinopterygii</taxon>
        <taxon>Neopterygii</taxon>
        <taxon>Teleostei</taxon>
        <taxon>Neoteleostei</taxon>
        <taxon>Acanthomorphata</taxon>
        <taxon>Pelagiaria</taxon>
        <taxon>Scombriformes</taxon>
        <taxon>Scombridae</taxon>
        <taxon>Scomber</taxon>
    </lineage>
</organism>
<dbReference type="Proteomes" id="UP001314229">
    <property type="component" value="Unassembled WGS sequence"/>
</dbReference>
<reference evidence="2 3" key="1">
    <citation type="submission" date="2024-01" db="EMBL/GenBank/DDBJ databases">
        <authorList>
            <person name="Alioto T."/>
            <person name="Alioto T."/>
            <person name="Gomez Garrido J."/>
        </authorList>
    </citation>
    <scope>NUCLEOTIDE SEQUENCE [LARGE SCALE GENOMIC DNA]</scope>
</reference>
<feature type="compositionally biased region" description="Basic and acidic residues" evidence="1">
    <location>
        <begin position="62"/>
        <end position="74"/>
    </location>
</feature>
<keyword evidence="3" id="KW-1185">Reference proteome</keyword>
<feature type="region of interest" description="Disordered" evidence="1">
    <location>
        <begin position="23"/>
        <end position="85"/>
    </location>
</feature>
<dbReference type="AlphaFoldDB" id="A0AAV1QE46"/>
<sequence>MEKARDGDCGRKVATRTGTGVETEIGHCGSVDGSEGRNGIGRHERLPSFKNCLGTRNGRMRTIKDWTRSTERQQKPPGIRRHPEQ</sequence>
<name>A0AAV1QE46_SCOSC</name>
<protein>
    <submittedName>
        <fullName evidence="2">Uncharacterized protein</fullName>
    </submittedName>
</protein>
<gene>
    <name evidence="2" type="ORF">FSCOSCO3_A037591</name>
</gene>
<dbReference type="EMBL" id="CAWUFR010000787">
    <property type="protein sequence ID" value="CAK6981197.1"/>
    <property type="molecule type" value="Genomic_DNA"/>
</dbReference>
<evidence type="ECO:0000313" key="2">
    <source>
        <dbReference type="EMBL" id="CAK6981197.1"/>
    </source>
</evidence>
<evidence type="ECO:0000256" key="1">
    <source>
        <dbReference type="SAM" id="MobiDB-lite"/>
    </source>
</evidence>
<evidence type="ECO:0000313" key="3">
    <source>
        <dbReference type="Proteomes" id="UP001314229"/>
    </source>
</evidence>
<proteinExistence type="predicted"/>
<comment type="caution">
    <text evidence="2">The sequence shown here is derived from an EMBL/GenBank/DDBJ whole genome shotgun (WGS) entry which is preliminary data.</text>
</comment>